<sequence length="214" mass="24247">MLGFQLPSPSSSVIDPPCSKVGLYLRHIVYGLRLHPSSFFLEVLCFYKVHLVKLCPNVVSKVLTFKVFCVAHEIPLDVALFHYFYRLKRYGDRYSFSSRHFPLSPYLTRVTDGSKCPFQLTSYLPGEFPPEAIMLDDVIPDPDVELLFGTSCPSVAPSGVGSSRYKEDGCPSRFQFEEDLDEACRLIARDENIISYLGEILSSLMGYWPYGISF</sequence>
<accession>A0AAU9PH40</accession>
<proteinExistence type="predicted"/>
<dbReference type="Pfam" id="PF04195">
    <property type="entry name" value="Transposase_28"/>
    <property type="match status" value="1"/>
</dbReference>
<dbReference type="AlphaFoldDB" id="A0AAU9PH40"/>
<gene>
    <name evidence="2" type="ORF">LVIROSA_LOCUS34908</name>
</gene>
<organism evidence="2 3">
    <name type="scientific">Lactuca virosa</name>
    <dbReference type="NCBI Taxonomy" id="75947"/>
    <lineage>
        <taxon>Eukaryota</taxon>
        <taxon>Viridiplantae</taxon>
        <taxon>Streptophyta</taxon>
        <taxon>Embryophyta</taxon>
        <taxon>Tracheophyta</taxon>
        <taxon>Spermatophyta</taxon>
        <taxon>Magnoliopsida</taxon>
        <taxon>eudicotyledons</taxon>
        <taxon>Gunneridae</taxon>
        <taxon>Pentapetalae</taxon>
        <taxon>asterids</taxon>
        <taxon>campanulids</taxon>
        <taxon>Asterales</taxon>
        <taxon>Asteraceae</taxon>
        <taxon>Cichorioideae</taxon>
        <taxon>Cichorieae</taxon>
        <taxon>Lactucinae</taxon>
        <taxon>Lactuca</taxon>
    </lineage>
</organism>
<dbReference type="EMBL" id="CAKMRJ010005634">
    <property type="protein sequence ID" value="CAH1449424.1"/>
    <property type="molecule type" value="Genomic_DNA"/>
</dbReference>
<evidence type="ECO:0000259" key="1">
    <source>
        <dbReference type="Pfam" id="PF04195"/>
    </source>
</evidence>
<comment type="caution">
    <text evidence="2">The sequence shown here is derived from an EMBL/GenBank/DDBJ whole genome shotgun (WGS) entry which is preliminary data.</text>
</comment>
<dbReference type="InterPro" id="IPR007321">
    <property type="entry name" value="Transposase_28"/>
</dbReference>
<name>A0AAU9PH40_9ASTR</name>
<feature type="domain" description="Transposase (putative) gypsy type" evidence="1">
    <location>
        <begin position="25"/>
        <end position="88"/>
    </location>
</feature>
<dbReference type="Proteomes" id="UP001157418">
    <property type="component" value="Unassembled WGS sequence"/>
</dbReference>
<keyword evidence="3" id="KW-1185">Reference proteome</keyword>
<evidence type="ECO:0000313" key="2">
    <source>
        <dbReference type="EMBL" id="CAH1449424.1"/>
    </source>
</evidence>
<protein>
    <recommendedName>
        <fullName evidence="1">Transposase (putative) gypsy type domain-containing protein</fullName>
    </recommendedName>
</protein>
<reference evidence="2 3" key="1">
    <citation type="submission" date="2022-01" db="EMBL/GenBank/DDBJ databases">
        <authorList>
            <person name="Xiong W."/>
            <person name="Schranz E."/>
        </authorList>
    </citation>
    <scope>NUCLEOTIDE SEQUENCE [LARGE SCALE GENOMIC DNA]</scope>
</reference>
<evidence type="ECO:0000313" key="3">
    <source>
        <dbReference type="Proteomes" id="UP001157418"/>
    </source>
</evidence>